<keyword evidence="11" id="KW-1185">Reference proteome</keyword>
<dbReference type="InterPro" id="IPR005467">
    <property type="entry name" value="His_kinase_dom"/>
</dbReference>
<dbReference type="Gene3D" id="3.30.565.10">
    <property type="entry name" value="Histidine kinase-like ATPase, C-terminal domain"/>
    <property type="match status" value="1"/>
</dbReference>
<dbReference type="InterPro" id="IPR003661">
    <property type="entry name" value="HisK_dim/P_dom"/>
</dbReference>
<dbReference type="InterPro" id="IPR013655">
    <property type="entry name" value="PAS_fold_3"/>
</dbReference>
<dbReference type="EC" id="2.7.13.3" evidence="2"/>
<dbReference type="InterPro" id="IPR003594">
    <property type="entry name" value="HATPase_dom"/>
</dbReference>
<feature type="domain" description="PAS" evidence="8">
    <location>
        <begin position="415"/>
        <end position="488"/>
    </location>
</feature>
<dbReference type="PANTHER" id="PTHR43304:SF1">
    <property type="entry name" value="PAC DOMAIN-CONTAINING PROTEIN"/>
    <property type="match status" value="1"/>
</dbReference>
<keyword evidence="6" id="KW-0175">Coiled coil</keyword>
<dbReference type="NCBIfam" id="TIGR00229">
    <property type="entry name" value="sensory_box"/>
    <property type="match status" value="1"/>
</dbReference>
<gene>
    <name evidence="10" type="ORF">EHQ30_01900</name>
</gene>
<dbReference type="GO" id="GO:0000155">
    <property type="term" value="F:phosphorelay sensor kinase activity"/>
    <property type="evidence" value="ECO:0007669"/>
    <property type="project" value="InterPro"/>
</dbReference>
<keyword evidence="5" id="KW-0418">Kinase</keyword>
<dbReference type="Pfam" id="PF02518">
    <property type="entry name" value="HATPase_c"/>
    <property type="match status" value="1"/>
</dbReference>
<dbReference type="PANTHER" id="PTHR43304">
    <property type="entry name" value="PHYTOCHROME-LIKE PROTEIN CPH1"/>
    <property type="match status" value="1"/>
</dbReference>
<evidence type="ECO:0000256" key="5">
    <source>
        <dbReference type="ARBA" id="ARBA00022777"/>
    </source>
</evidence>
<feature type="domain" description="Histidine kinase" evidence="7">
    <location>
        <begin position="792"/>
        <end position="1009"/>
    </location>
</feature>
<dbReference type="SUPFAM" id="SSF55874">
    <property type="entry name" value="ATPase domain of HSP90 chaperone/DNA topoisomerase II/histidine kinase"/>
    <property type="match status" value="1"/>
</dbReference>
<evidence type="ECO:0000256" key="3">
    <source>
        <dbReference type="ARBA" id="ARBA00022553"/>
    </source>
</evidence>
<dbReference type="CDD" id="cd00082">
    <property type="entry name" value="HisKA"/>
    <property type="match status" value="1"/>
</dbReference>
<feature type="domain" description="PAS" evidence="8">
    <location>
        <begin position="158"/>
        <end position="231"/>
    </location>
</feature>
<dbReference type="PRINTS" id="PR00344">
    <property type="entry name" value="BCTRLSENSOR"/>
</dbReference>
<feature type="domain" description="PAC" evidence="9">
    <location>
        <begin position="236"/>
        <end position="289"/>
    </location>
</feature>
<dbReference type="CDD" id="cd00130">
    <property type="entry name" value="PAS"/>
    <property type="match status" value="1"/>
</dbReference>
<dbReference type="Proteomes" id="UP000297891">
    <property type="component" value="Unassembled WGS sequence"/>
</dbReference>
<evidence type="ECO:0000256" key="4">
    <source>
        <dbReference type="ARBA" id="ARBA00022679"/>
    </source>
</evidence>
<evidence type="ECO:0000256" key="2">
    <source>
        <dbReference type="ARBA" id="ARBA00012438"/>
    </source>
</evidence>
<dbReference type="SMART" id="SM00387">
    <property type="entry name" value="HATPase_c"/>
    <property type="match status" value="1"/>
</dbReference>
<dbReference type="InterPro" id="IPR036097">
    <property type="entry name" value="HisK_dim/P_sf"/>
</dbReference>
<evidence type="ECO:0000256" key="1">
    <source>
        <dbReference type="ARBA" id="ARBA00000085"/>
    </source>
</evidence>
<comment type="caution">
    <text evidence="10">The sequence shown here is derived from an EMBL/GenBank/DDBJ whole genome shotgun (WGS) entry which is preliminary data.</text>
</comment>
<dbReference type="Gene3D" id="3.30.450.20">
    <property type="entry name" value="PAS domain"/>
    <property type="match status" value="5"/>
</dbReference>
<evidence type="ECO:0000313" key="10">
    <source>
        <dbReference type="EMBL" id="TGK95416.1"/>
    </source>
</evidence>
<organism evidence="10 11">
    <name type="scientific">Leptospira brenneri</name>
    <dbReference type="NCBI Taxonomy" id="2023182"/>
    <lineage>
        <taxon>Bacteria</taxon>
        <taxon>Pseudomonadati</taxon>
        <taxon>Spirochaetota</taxon>
        <taxon>Spirochaetia</taxon>
        <taxon>Leptospirales</taxon>
        <taxon>Leptospiraceae</taxon>
        <taxon>Leptospira</taxon>
    </lineage>
</organism>
<dbReference type="EMBL" id="RQFP01000001">
    <property type="protein sequence ID" value="TGK95416.1"/>
    <property type="molecule type" value="Genomic_DNA"/>
</dbReference>
<dbReference type="InterPro" id="IPR001610">
    <property type="entry name" value="PAC"/>
</dbReference>
<keyword evidence="3" id="KW-0597">Phosphoprotein</keyword>
<dbReference type="SUPFAM" id="SSF55785">
    <property type="entry name" value="PYP-like sensor domain (PAS domain)"/>
    <property type="match status" value="4"/>
</dbReference>
<dbReference type="SMART" id="SM00086">
    <property type="entry name" value="PAC"/>
    <property type="match status" value="3"/>
</dbReference>
<evidence type="ECO:0000259" key="7">
    <source>
        <dbReference type="PROSITE" id="PS50109"/>
    </source>
</evidence>
<dbReference type="Pfam" id="PF13426">
    <property type="entry name" value="PAS_9"/>
    <property type="match status" value="1"/>
</dbReference>
<dbReference type="InterPro" id="IPR052162">
    <property type="entry name" value="Sensor_kinase/Photoreceptor"/>
</dbReference>
<evidence type="ECO:0000313" key="11">
    <source>
        <dbReference type="Proteomes" id="UP000297891"/>
    </source>
</evidence>
<comment type="catalytic activity">
    <reaction evidence="1">
        <text>ATP + protein L-histidine = ADP + protein N-phospho-L-histidine.</text>
        <dbReference type="EC" id="2.7.13.3"/>
    </reaction>
</comment>
<dbReference type="InterPro" id="IPR036890">
    <property type="entry name" value="HATPase_C_sf"/>
</dbReference>
<dbReference type="PROSITE" id="PS50112">
    <property type="entry name" value="PAS"/>
    <property type="match status" value="2"/>
</dbReference>
<evidence type="ECO:0000259" key="8">
    <source>
        <dbReference type="PROSITE" id="PS50112"/>
    </source>
</evidence>
<dbReference type="PROSITE" id="PS50113">
    <property type="entry name" value="PAC"/>
    <property type="match status" value="1"/>
</dbReference>
<dbReference type="SUPFAM" id="SSF47384">
    <property type="entry name" value="Homodimeric domain of signal transducing histidine kinase"/>
    <property type="match status" value="1"/>
</dbReference>
<accession>A0A2M9XYL9</accession>
<dbReference type="PROSITE" id="PS50109">
    <property type="entry name" value="HIS_KIN"/>
    <property type="match status" value="1"/>
</dbReference>
<protein>
    <recommendedName>
        <fullName evidence="2">histidine kinase</fullName>
        <ecNumber evidence="2">2.7.13.3</ecNumber>
    </recommendedName>
</protein>
<keyword evidence="4" id="KW-0808">Transferase</keyword>
<feature type="coiled-coil region" evidence="6">
    <location>
        <begin position="141"/>
        <end position="168"/>
    </location>
</feature>
<evidence type="ECO:0000259" key="9">
    <source>
        <dbReference type="PROSITE" id="PS50113"/>
    </source>
</evidence>
<dbReference type="OrthoDB" id="341718at2"/>
<dbReference type="Pfam" id="PF13188">
    <property type="entry name" value="PAS_8"/>
    <property type="match status" value="1"/>
</dbReference>
<sequence length="1009" mass="116387">MKTEDTISLEEAKKRIAELERKLQEKEENTYKTFFDQDEEAIVVFDTESRLFTDCNAKLTSTLGFTKEEFTKLSVMDISPKYQPNGQLSEILAKHYISEGFKHGNIRFDWVHLNSKAEEVFCEVRLYNYSTANGGAFARAVIQKKDQVVQLQKQLEQKEKLLSKVTQTLPGIIYIQSMGTNEFLFLNNTLETQLDYKVDSVLDFDFLIEHILYPDDVPLIEEHAKRMLLEKNTEIYEIDFRVFHHNRNIHWLRVWETNFSFNAEGVPTEVLGIAQDITSIKNLELNLKKQNELSEEIRRTSKSGVWEWTITTDEMFWTPDLYFLLGTDPETLKPTKQTLIEFFTAESRQSITNALTQAELNNEPFDLELEMSAQTKFWVRIQGRTFENSSSMKKIIGSIENINDSRQKRIELLENELRFHKVADQTGLIIYDYDVSSGKIKWDGAIKSVLGYEKGEFNQVDIDGWEDLIHKEDRLYTIQALKESIATRTPYRAYYRIRRKDGSFAPIEERGAFLSKDLSEPGRLVGVLENVSARLEFLKTIETKEKRFRNFYNFANEAIVITENDKIVDANLAFQKLFGYDDFTEITISSLIGDPLWMGLSFKEKSFSTEGHKKNGISIPLQINQKDLGDGRYLLSFIDLTSINEAESIKRALNEIQERNDHIITQKIELEKALEELRLTQSQLILNEKMASLGQLIAGIAHEVNNPLGAIKASSELILNKIKDQIPRQNEIIHFLNQKSEEVRKTYFDWLLKSFNTKNHLHGSISRKQKRILTIHLNELGCKHSAEIAEEVIDLGIQDSFSMIESLVKEEDFLQLFNYGLDFVQAAQYLHSTLESIQRVSKILYALKNFAHFDKLGVKVKADLISNIETVLTLYNNQMKNGITIVRDYPETMQLVYCYPDDLIQVWTNLVFNAIQAMSYKGKLIVTVREKRSETKEIPLVEVSIEDNGCGIPENIKERIFEPFFTTKELGEGSGLGLDIVRRVILKHNGHIEVNSVPGKTTFTVLLPV</sequence>
<dbReference type="InterPro" id="IPR000014">
    <property type="entry name" value="PAS"/>
</dbReference>
<proteinExistence type="predicted"/>
<feature type="coiled-coil region" evidence="6">
    <location>
        <begin position="2"/>
        <end position="29"/>
    </location>
</feature>
<evidence type="ECO:0000256" key="6">
    <source>
        <dbReference type="SAM" id="Coils"/>
    </source>
</evidence>
<name>A0A2M9XYL9_9LEPT</name>
<dbReference type="SMART" id="SM00091">
    <property type="entry name" value="PAS"/>
    <property type="match status" value="5"/>
</dbReference>
<reference evidence="10" key="1">
    <citation type="journal article" date="2019" name="PLoS Negl. Trop. Dis.">
        <title>Revisiting the worldwide diversity of Leptospira species in the environment.</title>
        <authorList>
            <person name="Vincent A.T."/>
            <person name="Schiettekatte O."/>
            <person name="Bourhy P."/>
            <person name="Veyrier F.J."/>
            <person name="Picardeau M."/>
        </authorList>
    </citation>
    <scope>NUCLEOTIDE SEQUENCE [LARGE SCALE GENOMIC DNA]</scope>
    <source>
        <strain evidence="10">201800277</strain>
    </source>
</reference>
<dbReference type="AlphaFoldDB" id="A0A2M9XYL9"/>
<dbReference type="InterPro" id="IPR000700">
    <property type="entry name" value="PAS-assoc_C"/>
</dbReference>
<dbReference type="Pfam" id="PF08447">
    <property type="entry name" value="PAS_3"/>
    <property type="match status" value="2"/>
</dbReference>
<dbReference type="Gene3D" id="1.10.287.130">
    <property type="match status" value="1"/>
</dbReference>
<dbReference type="RefSeq" id="WP_100791634.1">
    <property type="nucleotide sequence ID" value="NZ_NPDQ01000007.1"/>
</dbReference>
<dbReference type="InterPro" id="IPR004358">
    <property type="entry name" value="Sig_transdc_His_kin-like_C"/>
</dbReference>
<dbReference type="InterPro" id="IPR035965">
    <property type="entry name" value="PAS-like_dom_sf"/>
</dbReference>